<keyword evidence="2" id="KW-1185">Reference proteome</keyword>
<evidence type="ECO:0000313" key="2">
    <source>
        <dbReference type="Proteomes" id="UP000557566"/>
    </source>
</evidence>
<accession>A0A8H4V4U5</accession>
<protein>
    <submittedName>
        <fullName evidence="1">Uncharacterized protein</fullName>
    </submittedName>
</protein>
<name>A0A8H4V4U5_9HYPO</name>
<sequence>MTPKLDGTAGKPIDISSQHHDKITIKSGGSLPLRSRGLVSNELGHERAVTVNMYCLAARRLVPDIPSEHGTVKEWNDAKTSLAQDAS</sequence>
<evidence type="ECO:0000313" key="1">
    <source>
        <dbReference type="EMBL" id="KAF4508189.1"/>
    </source>
</evidence>
<proteinExistence type="predicted"/>
<dbReference type="AlphaFoldDB" id="A0A8H4V4U5"/>
<organism evidence="1 2">
    <name type="scientific">Ophiocordyceps sinensis</name>
    <dbReference type="NCBI Taxonomy" id="72228"/>
    <lineage>
        <taxon>Eukaryota</taxon>
        <taxon>Fungi</taxon>
        <taxon>Dikarya</taxon>
        <taxon>Ascomycota</taxon>
        <taxon>Pezizomycotina</taxon>
        <taxon>Sordariomycetes</taxon>
        <taxon>Hypocreomycetidae</taxon>
        <taxon>Hypocreales</taxon>
        <taxon>Ophiocordycipitaceae</taxon>
        <taxon>Ophiocordyceps</taxon>
    </lineage>
</organism>
<reference evidence="1 2" key="1">
    <citation type="journal article" date="2020" name="Genome Biol. Evol.">
        <title>A new high-quality draft genome assembly of the Chinese cordyceps Ophiocordyceps sinensis.</title>
        <authorList>
            <person name="Shu R."/>
            <person name="Zhang J."/>
            <person name="Meng Q."/>
            <person name="Zhang H."/>
            <person name="Zhou G."/>
            <person name="Li M."/>
            <person name="Wu P."/>
            <person name="Zhao Y."/>
            <person name="Chen C."/>
            <person name="Qin Q."/>
        </authorList>
    </citation>
    <scope>NUCLEOTIDE SEQUENCE [LARGE SCALE GENOMIC DNA]</scope>
    <source>
        <strain evidence="1 2">IOZ07</strain>
    </source>
</reference>
<dbReference type="EMBL" id="JAAVMX010000005">
    <property type="protein sequence ID" value="KAF4508189.1"/>
    <property type="molecule type" value="Genomic_DNA"/>
</dbReference>
<dbReference type="Proteomes" id="UP000557566">
    <property type="component" value="Unassembled WGS sequence"/>
</dbReference>
<comment type="caution">
    <text evidence="1">The sequence shown here is derived from an EMBL/GenBank/DDBJ whole genome shotgun (WGS) entry which is preliminary data.</text>
</comment>
<gene>
    <name evidence="1" type="ORF">G6O67_004601</name>
</gene>